<organism evidence="11 12">
    <name type="scientific">Fopius arisanus</name>
    <dbReference type="NCBI Taxonomy" id="64838"/>
    <lineage>
        <taxon>Eukaryota</taxon>
        <taxon>Metazoa</taxon>
        <taxon>Ecdysozoa</taxon>
        <taxon>Arthropoda</taxon>
        <taxon>Hexapoda</taxon>
        <taxon>Insecta</taxon>
        <taxon>Pterygota</taxon>
        <taxon>Neoptera</taxon>
        <taxon>Endopterygota</taxon>
        <taxon>Hymenoptera</taxon>
        <taxon>Apocrita</taxon>
        <taxon>Ichneumonoidea</taxon>
        <taxon>Braconidae</taxon>
        <taxon>Opiinae</taxon>
        <taxon>Fopius</taxon>
    </lineage>
</organism>
<dbReference type="RefSeq" id="XP_011314223.1">
    <property type="nucleotide sequence ID" value="XM_011315921.1"/>
</dbReference>
<dbReference type="PANTHER" id="PTHR10780">
    <property type="entry name" value="MITOCHONDRIAL CARRIER HOMOLOG"/>
    <property type="match status" value="1"/>
</dbReference>
<reference evidence="12" key="1">
    <citation type="submission" date="2025-08" db="UniProtKB">
        <authorList>
            <consortium name="RefSeq"/>
        </authorList>
    </citation>
    <scope>IDENTIFICATION</scope>
    <source>
        <strain evidence="12">USDA-PBARC FA_bdor</strain>
        <tissue evidence="12">Whole organism</tissue>
    </source>
</reference>
<keyword evidence="5" id="KW-1000">Mitochondrion outer membrane</keyword>
<dbReference type="Proteomes" id="UP000694866">
    <property type="component" value="Unplaced"/>
</dbReference>
<evidence type="ECO:0000256" key="6">
    <source>
        <dbReference type="ARBA" id="ARBA00022989"/>
    </source>
</evidence>
<dbReference type="InterPro" id="IPR023395">
    <property type="entry name" value="MCP_dom_sf"/>
</dbReference>
<evidence type="ECO:0000256" key="5">
    <source>
        <dbReference type="ARBA" id="ARBA00022787"/>
    </source>
</evidence>
<keyword evidence="3 9" id="KW-0812">Transmembrane</keyword>
<dbReference type="KEGG" id="fas:105273468"/>
<keyword evidence="6" id="KW-1133">Transmembrane helix</keyword>
<dbReference type="GO" id="GO:0005741">
    <property type="term" value="C:mitochondrial outer membrane"/>
    <property type="evidence" value="ECO:0007669"/>
    <property type="project" value="UniProtKB-SubCell"/>
</dbReference>
<evidence type="ECO:0000256" key="3">
    <source>
        <dbReference type="ARBA" id="ARBA00022692"/>
    </source>
</evidence>
<accession>A0A9R1TSX0</accession>
<comment type="similarity">
    <text evidence="2 10">Belongs to the mitochondrial carrier (TC 2.A.29) family.</text>
</comment>
<dbReference type="OrthoDB" id="10253709at2759"/>
<gene>
    <name evidence="12" type="primary">LOC105273468</name>
</gene>
<name>A0A9R1TSX0_9HYME</name>
<evidence type="ECO:0000256" key="2">
    <source>
        <dbReference type="ARBA" id="ARBA00006375"/>
    </source>
</evidence>
<dbReference type="Pfam" id="PF00153">
    <property type="entry name" value="Mito_carr"/>
    <property type="match status" value="2"/>
</dbReference>
<protein>
    <submittedName>
        <fullName evidence="12">Mitochondrial carrier homolog 2-like</fullName>
    </submittedName>
</protein>
<keyword evidence="4" id="KW-0677">Repeat</keyword>
<proteinExistence type="inferred from homology"/>
<dbReference type="InterPro" id="IPR018108">
    <property type="entry name" value="MCP_transmembrane"/>
</dbReference>
<evidence type="ECO:0000313" key="11">
    <source>
        <dbReference type="Proteomes" id="UP000694866"/>
    </source>
</evidence>
<sequence length="319" mass="35856">MSLSTMGRDKEVAMWSTVAIRMLVNTISHPLEYAKVLIQIGHEPSEPIETRTLFGKPALALPNIFQYVRYIKSVDGFAGCYRGLVPNLCANAVNTIAIGKAMESKYFIKYFPETQARKDEDIDDLPDDKRREIYLRELAKGIACRIIGIVASHPLDVITLRTMAQFVGGENKYNGIFGSIREVYHENGLLGYYAGLVPRLIANVTTLVLVSASTYFVNKYLIKDKDLRDCTTATMTFLATTVTYPFLVVYHCMAVNDCGLPAGVPPRMPIYGNWLDCWRHLSSINQSKRGSSLLWRYYTGPQTIINGHPVALTKTTFYK</sequence>
<dbReference type="GeneID" id="105273468"/>
<evidence type="ECO:0000256" key="7">
    <source>
        <dbReference type="ARBA" id="ARBA00023128"/>
    </source>
</evidence>
<dbReference type="Gene3D" id="1.50.40.10">
    <property type="entry name" value="Mitochondrial carrier domain"/>
    <property type="match status" value="1"/>
</dbReference>
<keyword evidence="8 9" id="KW-0472">Membrane</keyword>
<keyword evidence="7" id="KW-0496">Mitochondrion</keyword>
<evidence type="ECO:0000256" key="1">
    <source>
        <dbReference type="ARBA" id="ARBA00004374"/>
    </source>
</evidence>
<evidence type="ECO:0000256" key="10">
    <source>
        <dbReference type="RuleBase" id="RU000488"/>
    </source>
</evidence>
<evidence type="ECO:0000313" key="12">
    <source>
        <dbReference type="RefSeq" id="XP_011314223.1"/>
    </source>
</evidence>
<feature type="repeat" description="Solcar" evidence="9">
    <location>
        <begin position="131"/>
        <end position="220"/>
    </location>
</feature>
<dbReference type="PROSITE" id="PS50920">
    <property type="entry name" value="SOLCAR"/>
    <property type="match status" value="1"/>
</dbReference>
<dbReference type="AlphaFoldDB" id="A0A9R1TSX0"/>
<evidence type="ECO:0000256" key="9">
    <source>
        <dbReference type="PROSITE-ProRule" id="PRU00282"/>
    </source>
</evidence>
<comment type="subcellular location">
    <subcellularLocation>
        <location evidence="1">Mitochondrion outer membrane</location>
        <topology evidence="1">Multi-pass membrane protein</topology>
    </subcellularLocation>
</comment>
<dbReference type="PANTHER" id="PTHR10780:SF18">
    <property type="entry name" value="LD43650P"/>
    <property type="match status" value="1"/>
</dbReference>
<keyword evidence="10" id="KW-0813">Transport</keyword>
<evidence type="ECO:0000256" key="4">
    <source>
        <dbReference type="ARBA" id="ARBA00022737"/>
    </source>
</evidence>
<keyword evidence="11" id="KW-1185">Reference proteome</keyword>
<evidence type="ECO:0000256" key="8">
    <source>
        <dbReference type="ARBA" id="ARBA00023136"/>
    </source>
</evidence>
<dbReference type="SUPFAM" id="SSF103506">
    <property type="entry name" value="Mitochondrial carrier"/>
    <property type="match status" value="1"/>
</dbReference>